<proteinExistence type="predicted"/>
<dbReference type="EMBL" id="FLQX01000143">
    <property type="protein sequence ID" value="SBT08834.1"/>
    <property type="molecule type" value="Genomic_DNA"/>
</dbReference>
<feature type="domain" description="Aminoglycoside phosphotransferase" evidence="1">
    <location>
        <begin position="66"/>
        <end position="245"/>
    </location>
</feature>
<dbReference type="InterPro" id="IPR002575">
    <property type="entry name" value="Aminoglycoside_PTrfase"/>
</dbReference>
<dbReference type="RefSeq" id="WP_186408477.1">
    <property type="nucleotide sequence ID" value="NZ_FLQX01000143.1"/>
</dbReference>
<name>A0A1A8XUW9_9PROT</name>
<dbReference type="Gene3D" id="3.90.1200.10">
    <property type="match status" value="1"/>
</dbReference>
<sequence>MDRLTCQQLQDALRSCQKRQIVVRERVCVRPNSDVFLATTDEGPVDRLAIKCCYQPGTDLPDQATAEKQFANLDSVSQALRLAGIEFRVPEPMFYEHKLGAYAMFWVEGQSLTDTLCHSYSRRRALVCFERVGRWLGAFHAAGPVRRESPDLTNQIRHLEALRAHPLDQRWFRAGLSLLDSERGALVQNTPSVSWLHGDCKSDNFLLAGGGAVFGIDVALAHENAVEIDLAMFLIDLALRVQTPRFVRFLPIQGELQEAFLKGYSRLGPTIDLAFLQWLRLWFALSRWHSYITEQRLGSLKRWYVNWVLARLVRRLVGTECNARLRAYSCAK</sequence>
<evidence type="ECO:0000313" key="3">
    <source>
        <dbReference type="Proteomes" id="UP000199169"/>
    </source>
</evidence>
<dbReference type="Proteomes" id="UP000199169">
    <property type="component" value="Unassembled WGS sequence"/>
</dbReference>
<evidence type="ECO:0000259" key="1">
    <source>
        <dbReference type="Pfam" id="PF01636"/>
    </source>
</evidence>
<dbReference type="Pfam" id="PF01636">
    <property type="entry name" value="APH"/>
    <property type="match status" value="1"/>
</dbReference>
<reference evidence="2 3" key="1">
    <citation type="submission" date="2016-06" db="EMBL/GenBank/DDBJ databases">
        <authorList>
            <person name="Kjaerup R.B."/>
            <person name="Dalgaard T.S."/>
            <person name="Juul-Madsen H.R."/>
        </authorList>
    </citation>
    <scope>NUCLEOTIDE SEQUENCE [LARGE SCALE GENOMIC DNA]</scope>
    <source>
        <strain evidence="2">3</strain>
    </source>
</reference>
<gene>
    <name evidence="2" type="ORF">ACCAA_640027</name>
</gene>
<dbReference type="AlphaFoldDB" id="A0A1A8XUW9"/>
<evidence type="ECO:0000313" key="2">
    <source>
        <dbReference type="EMBL" id="SBT08834.1"/>
    </source>
</evidence>
<organism evidence="2 3">
    <name type="scientific">Candidatus Accumulibacter aalborgensis</name>
    <dbReference type="NCBI Taxonomy" id="1860102"/>
    <lineage>
        <taxon>Bacteria</taxon>
        <taxon>Pseudomonadati</taxon>
        <taxon>Pseudomonadota</taxon>
        <taxon>Betaproteobacteria</taxon>
        <taxon>Candidatus Accumulibacter</taxon>
    </lineage>
</organism>
<accession>A0A1A8XUW9</accession>
<dbReference type="SUPFAM" id="SSF56112">
    <property type="entry name" value="Protein kinase-like (PK-like)"/>
    <property type="match status" value="1"/>
</dbReference>
<dbReference type="STRING" id="1860102.ACCAA_640027"/>
<protein>
    <recommendedName>
        <fullName evidence="1">Aminoglycoside phosphotransferase domain-containing protein</fullName>
    </recommendedName>
</protein>
<dbReference type="InterPro" id="IPR011009">
    <property type="entry name" value="Kinase-like_dom_sf"/>
</dbReference>
<keyword evidence="3" id="KW-1185">Reference proteome</keyword>